<proteinExistence type="predicted"/>
<keyword evidence="3" id="KW-1185">Reference proteome</keyword>
<protein>
    <submittedName>
        <fullName evidence="2">Uncharacterized protein</fullName>
    </submittedName>
</protein>
<reference evidence="2 3" key="1">
    <citation type="submission" date="2017-11" db="EMBL/GenBank/DDBJ databases">
        <title>De novo assembly and phasing of dikaryotic genomes from two isolates of Puccinia coronata f. sp. avenae, the causal agent of oat crown rust.</title>
        <authorList>
            <person name="Miller M.E."/>
            <person name="Zhang Y."/>
            <person name="Omidvar V."/>
            <person name="Sperschneider J."/>
            <person name="Schwessinger B."/>
            <person name="Raley C."/>
            <person name="Palmer J.M."/>
            <person name="Garnica D."/>
            <person name="Upadhyaya N."/>
            <person name="Rathjen J."/>
            <person name="Taylor J.M."/>
            <person name="Park R.F."/>
            <person name="Dodds P.N."/>
            <person name="Hirsch C.D."/>
            <person name="Kianian S.F."/>
            <person name="Figueroa M."/>
        </authorList>
    </citation>
    <scope>NUCLEOTIDE SEQUENCE [LARGE SCALE GENOMIC DNA]</scope>
    <source>
        <strain evidence="2">12NC29</strain>
    </source>
</reference>
<comment type="caution">
    <text evidence="2">The sequence shown here is derived from an EMBL/GenBank/DDBJ whole genome shotgun (WGS) entry which is preliminary data.</text>
</comment>
<organism evidence="2 3">
    <name type="scientific">Puccinia coronata f. sp. avenae</name>
    <dbReference type="NCBI Taxonomy" id="200324"/>
    <lineage>
        <taxon>Eukaryota</taxon>
        <taxon>Fungi</taxon>
        <taxon>Dikarya</taxon>
        <taxon>Basidiomycota</taxon>
        <taxon>Pucciniomycotina</taxon>
        <taxon>Pucciniomycetes</taxon>
        <taxon>Pucciniales</taxon>
        <taxon>Pucciniaceae</taxon>
        <taxon>Puccinia</taxon>
    </lineage>
</organism>
<evidence type="ECO:0000313" key="3">
    <source>
        <dbReference type="Proteomes" id="UP000235388"/>
    </source>
</evidence>
<gene>
    <name evidence="2" type="ORF">PCANC_28171</name>
</gene>
<sequence>MPRQVLRGAVQAPVSIDQAEYVQLAGAYRFAKMRALVVLPAGQSPSLVHLAFENSLYRTYSPLHGNQPRSEHYPTSESPDSPKLQLTDRTGRMRANRNPEL</sequence>
<accession>A0A2N5RX44</accession>
<evidence type="ECO:0000313" key="2">
    <source>
        <dbReference type="EMBL" id="PLW05532.1"/>
    </source>
</evidence>
<feature type="region of interest" description="Disordered" evidence="1">
    <location>
        <begin position="61"/>
        <end position="101"/>
    </location>
</feature>
<dbReference type="EMBL" id="PGCJ01001425">
    <property type="protein sequence ID" value="PLW05532.1"/>
    <property type="molecule type" value="Genomic_DNA"/>
</dbReference>
<evidence type="ECO:0000256" key="1">
    <source>
        <dbReference type="SAM" id="MobiDB-lite"/>
    </source>
</evidence>
<dbReference type="AlphaFoldDB" id="A0A2N5RX44"/>
<name>A0A2N5RX44_9BASI</name>
<dbReference type="Proteomes" id="UP000235388">
    <property type="component" value="Unassembled WGS sequence"/>
</dbReference>